<keyword evidence="3" id="KW-1185">Reference proteome</keyword>
<keyword evidence="1" id="KW-0175">Coiled coil</keyword>
<accession>A0AAW2BW70</accession>
<sequence>MLRMAATKKLSDIELNRKELSTKVDEANQTIGALRFENNFLAEKIKKLKAKMFQVRAQLERNSSAKLDAMLSFQKAAFDKTGLVYDFSSSNIASSSTTVFVSPANNVNSENNECKTEIASENVDKSKSIRGAHLKVEKKETRNPKTKKVNNKKSQPKKPYLCHQCGASGILVQIATTG</sequence>
<feature type="coiled-coil region" evidence="1">
    <location>
        <begin position="10"/>
        <end position="58"/>
    </location>
</feature>
<evidence type="ECO:0000256" key="1">
    <source>
        <dbReference type="SAM" id="Coils"/>
    </source>
</evidence>
<dbReference type="EMBL" id="JAZDWU010000010">
    <property type="protein sequence ID" value="KAK9989621.1"/>
    <property type="molecule type" value="Genomic_DNA"/>
</dbReference>
<protein>
    <submittedName>
        <fullName evidence="2">Uncharacterized protein</fullName>
    </submittedName>
</protein>
<proteinExistence type="predicted"/>
<gene>
    <name evidence="2" type="ORF">SO802_029860</name>
</gene>
<evidence type="ECO:0000313" key="2">
    <source>
        <dbReference type="EMBL" id="KAK9989621.1"/>
    </source>
</evidence>
<dbReference type="AlphaFoldDB" id="A0AAW2BW70"/>
<reference evidence="2 3" key="1">
    <citation type="submission" date="2024-01" db="EMBL/GenBank/DDBJ databases">
        <title>A telomere-to-telomere, gap-free genome of sweet tea (Lithocarpus litseifolius).</title>
        <authorList>
            <person name="Zhou J."/>
        </authorList>
    </citation>
    <scope>NUCLEOTIDE SEQUENCE [LARGE SCALE GENOMIC DNA]</scope>
    <source>
        <strain evidence="2">Zhou-2022a</strain>
        <tissue evidence="2">Leaf</tissue>
    </source>
</reference>
<name>A0AAW2BW70_9ROSI</name>
<organism evidence="2 3">
    <name type="scientific">Lithocarpus litseifolius</name>
    <dbReference type="NCBI Taxonomy" id="425828"/>
    <lineage>
        <taxon>Eukaryota</taxon>
        <taxon>Viridiplantae</taxon>
        <taxon>Streptophyta</taxon>
        <taxon>Embryophyta</taxon>
        <taxon>Tracheophyta</taxon>
        <taxon>Spermatophyta</taxon>
        <taxon>Magnoliopsida</taxon>
        <taxon>eudicotyledons</taxon>
        <taxon>Gunneridae</taxon>
        <taxon>Pentapetalae</taxon>
        <taxon>rosids</taxon>
        <taxon>fabids</taxon>
        <taxon>Fagales</taxon>
        <taxon>Fagaceae</taxon>
        <taxon>Lithocarpus</taxon>
    </lineage>
</organism>
<comment type="caution">
    <text evidence="2">The sequence shown here is derived from an EMBL/GenBank/DDBJ whole genome shotgun (WGS) entry which is preliminary data.</text>
</comment>
<evidence type="ECO:0000313" key="3">
    <source>
        <dbReference type="Proteomes" id="UP001459277"/>
    </source>
</evidence>
<dbReference type="Proteomes" id="UP001459277">
    <property type="component" value="Unassembled WGS sequence"/>
</dbReference>